<keyword evidence="4 7" id="KW-0418">Kinase</keyword>
<dbReference type="GO" id="GO:0005524">
    <property type="term" value="F:ATP binding"/>
    <property type="evidence" value="ECO:0007669"/>
    <property type="project" value="UniProtKB-KW"/>
</dbReference>
<dbReference type="PANTHER" id="PTHR24345">
    <property type="entry name" value="SERINE/THREONINE-PROTEIN KINASE PLK"/>
    <property type="match status" value="1"/>
</dbReference>
<dbReference type="InterPro" id="IPR011009">
    <property type="entry name" value="Kinase-like_dom_sf"/>
</dbReference>
<proteinExistence type="predicted"/>
<dbReference type="InterPro" id="IPR008271">
    <property type="entry name" value="Ser/Thr_kinase_AS"/>
</dbReference>
<accession>A0A6A5X746</accession>
<protein>
    <submittedName>
        <fullName evidence="7">Kinase-like protein</fullName>
    </submittedName>
</protein>
<dbReference type="SMART" id="SM00220">
    <property type="entry name" value="S_TKc"/>
    <property type="match status" value="1"/>
</dbReference>
<dbReference type="GO" id="GO:0007052">
    <property type="term" value="P:mitotic spindle organization"/>
    <property type="evidence" value="ECO:0007669"/>
    <property type="project" value="TreeGrafter"/>
</dbReference>
<keyword evidence="3" id="KW-0547">Nucleotide-binding</keyword>
<keyword evidence="5" id="KW-0067">ATP-binding</keyword>
<dbReference type="GO" id="GO:0005816">
    <property type="term" value="C:spindle pole body"/>
    <property type="evidence" value="ECO:0007669"/>
    <property type="project" value="TreeGrafter"/>
</dbReference>
<evidence type="ECO:0000313" key="8">
    <source>
        <dbReference type="Proteomes" id="UP000799778"/>
    </source>
</evidence>
<sequence length="139" mass="15597">ASTLHLHSNLHHPNIVTFHRAVSFEDNTCIAQEQFHNGSLVDSLKSRKSCTMPEIRRFFFQLCSAAKYLHHPNIVHCDLKTGNILFHRGMSVKTVSFGLAAVLVSAKDVRIRKTSTCGMSNYLSLDILDKQGYNDKPGL</sequence>
<feature type="non-terminal residue" evidence="7">
    <location>
        <position position="1"/>
    </location>
</feature>
<reference evidence="7" key="1">
    <citation type="journal article" date="2020" name="Stud. Mycol.">
        <title>101 Dothideomycetes genomes: a test case for predicting lifestyles and emergence of pathogens.</title>
        <authorList>
            <person name="Haridas S."/>
            <person name="Albert R."/>
            <person name="Binder M."/>
            <person name="Bloem J."/>
            <person name="Labutti K."/>
            <person name="Salamov A."/>
            <person name="Andreopoulos B."/>
            <person name="Baker S."/>
            <person name="Barry K."/>
            <person name="Bills G."/>
            <person name="Bluhm B."/>
            <person name="Cannon C."/>
            <person name="Castanera R."/>
            <person name="Culley D."/>
            <person name="Daum C."/>
            <person name="Ezra D."/>
            <person name="Gonzalez J."/>
            <person name="Henrissat B."/>
            <person name="Kuo A."/>
            <person name="Liang C."/>
            <person name="Lipzen A."/>
            <person name="Lutzoni F."/>
            <person name="Magnuson J."/>
            <person name="Mondo S."/>
            <person name="Nolan M."/>
            <person name="Ohm R."/>
            <person name="Pangilinan J."/>
            <person name="Park H.-J."/>
            <person name="Ramirez L."/>
            <person name="Alfaro M."/>
            <person name="Sun H."/>
            <person name="Tritt A."/>
            <person name="Yoshinaga Y."/>
            <person name="Zwiers L.-H."/>
            <person name="Turgeon B."/>
            <person name="Goodwin S."/>
            <person name="Spatafora J."/>
            <person name="Crous P."/>
            <person name="Grigoriev I."/>
        </authorList>
    </citation>
    <scope>NUCLEOTIDE SEQUENCE</scope>
    <source>
        <strain evidence="7">CBS 175.79</strain>
    </source>
</reference>
<dbReference type="GO" id="GO:0005737">
    <property type="term" value="C:cytoplasm"/>
    <property type="evidence" value="ECO:0007669"/>
    <property type="project" value="TreeGrafter"/>
</dbReference>
<name>A0A6A5X746_9PLEO</name>
<organism evidence="7 8">
    <name type="scientific">Aaosphaeria arxii CBS 175.79</name>
    <dbReference type="NCBI Taxonomy" id="1450172"/>
    <lineage>
        <taxon>Eukaryota</taxon>
        <taxon>Fungi</taxon>
        <taxon>Dikarya</taxon>
        <taxon>Ascomycota</taxon>
        <taxon>Pezizomycotina</taxon>
        <taxon>Dothideomycetes</taxon>
        <taxon>Pleosporomycetidae</taxon>
        <taxon>Pleosporales</taxon>
        <taxon>Pleosporales incertae sedis</taxon>
        <taxon>Aaosphaeria</taxon>
    </lineage>
</organism>
<dbReference type="PROSITE" id="PS50011">
    <property type="entry name" value="PROTEIN_KINASE_DOM"/>
    <property type="match status" value="1"/>
</dbReference>
<dbReference type="PANTHER" id="PTHR24345:SF0">
    <property type="entry name" value="CELL CYCLE SERINE_THREONINE-PROTEIN KINASE CDC5_MSD2"/>
    <property type="match status" value="1"/>
</dbReference>
<evidence type="ECO:0000256" key="5">
    <source>
        <dbReference type="ARBA" id="ARBA00022840"/>
    </source>
</evidence>
<dbReference type="SUPFAM" id="SSF56112">
    <property type="entry name" value="Protein kinase-like (PK-like)"/>
    <property type="match status" value="1"/>
</dbReference>
<keyword evidence="1" id="KW-0723">Serine/threonine-protein kinase</keyword>
<evidence type="ECO:0000256" key="1">
    <source>
        <dbReference type="ARBA" id="ARBA00022527"/>
    </source>
</evidence>
<evidence type="ECO:0000259" key="6">
    <source>
        <dbReference type="PROSITE" id="PS50011"/>
    </source>
</evidence>
<dbReference type="GO" id="GO:0004674">
    <property type="term" value="F:protein serine/threonine kinase activity"/>
    <property type="evidence" value="ECO:0007669"/>
    <property type="project" value="UniProtKB-KW"/>
</dbReference>
<dbReference type="Proteomes" id="UP000799778">
    <property type="component" value="Unassembled WGS sequence"/>
</dbReference>
<dbReference type="Gene3D" id="1.10.510.10">
    <property type="entry name" value="Transferase(Phosphotransferase) domain 1"/>
    <property type="match status" value="1"/>
</dbReference>
<dbReference type="GO" id="GO:0000922">
    <property type="term" value="C:spindle pole"/>
    <property type="evidence" value="ECO:0007669"/>
    <property type="project" value="TreeGrafter"/>
</dbReference>
<dbReference type="GO" id="GO:0005634">
    <property type="term" value="C:nucleus"/>
    <property type="evidence" value="ECO:0007669"/>
    <property type="project" value="TreeGrafter"/>
</dbReference>
<dbReference type="GO" id="GO:0000776">
    <property type="term" value="C:kinetochore"/>
    <property type="evidence" value="ECO:0007669"/>
    <property type="project" value="TreeGrafter"/>
</dbReference>
<gene>
    <name evidence="7" type="ORF">BU24DRAFT_359452</name>
</gene>
<keyword evidence="2" id="KW-0808">Transferase</keyword>
<dbReference type="OrthoDB" id="408964at2759"/>
<dbReference type="GeneID" id="54281437"/>
<dbReference type="RefSeq" id="XP_033377071.1">
    <property type="nucleotide sequence ID" value="XM_033524040.1"/>
</dbReference>
<dbReference type="EMBL" id="ML978081">
    <property type="protein sequence ID" value="KAF2008732.1"/>
    <property type="molecule type" value="Genomic_DNA"/>
</dbReference>
<dbReference type="InterPro" id="IPR000719">
    <property type="entry name" value="Prot_kinase_dom"/>
</dbReference>
<dbReference type="Pfam" id="PF00069">
    <property type="entry name" value="Pkinase"/>
    <property type="match status" value="1"/>
</dbReference>
<feature type="domain" description="Protein kinase" evidence="6">
    <location>
        <begin position="1"/>
        <end position="139"/>
    </location>
</feature>
<evidence type="ECO:0000256" key="3">
    <source>
        <dbReference type="ARBA" id="ARBA00022741"/>
    </source>
</evidence>
<dbReference type="AlphaFoldDB" id="A0A6A5X746"/>
<evidence type="ECO:0000313" key="7">
    <source>
        <dbReference type="EMBL" id="KAF2008732.1"/>
    </source>
</evidence>
<evidence type="ECO:0000256" key="4">
    <source>
        <dbReference type="ARBA" id="ARBA00022777"/>
    </source>
</evidence>
<evidence type="ECO:0000256" key="2">
    <source>
        <dbReference type="ARBA" id="ARBA00022679"/>
    </source>
</evidence>
<dbReference type="PROSITE" id="PS00108">
    <property type="entry name" value="PROTEIN_KINASE_ST"/>
    <property type="match status" value="1"/>
</dbReference>
<keyword evidence="8" id="KW-1185">Reference proteome</keyword>